<feature type="compositionally biased region" description="Polar residues" evidence="1">
    <location>
        <begin position="58"/>
        <end position="77"/>
    </location>
</feature>
<accession>A0A836KIS3</accession>
<feature type="region of interest" description="Disordered" evidence="1">
    <location>
        <begin position="248"/>
        <end position="267"/>
    </location>
</feature>
<organism evidence="3 4">
    <name type="scientific">Leishmania martiniquensis</name>
    <dbReference type="NCBI Taxonomy" id="1580590"/>
    <lineage>
        <taxon>Eukaryota</taxon>
        <taxon>Discoba</taxon>
        <taxon>Euglenozoa</taxon>
        <taxon>Kinetoplastea</taxon>
        <taxon>Metakinetoplastina</taxon>
        <taxon>Trypanosomatida</taxon>
        <taxon>Trypanosomatidae</taxon>
        <taxon>Leishmaniinae</taxon>
        <taxon>Leishmania</taxon>
    </lineage>
</organism>
<dbReference type="Proteomes" id="UP000673552">
    <property type="component" value="Chromosome 28"/>
</dbReference>
<feature type="region of interest" description="Disordered" evidence="1">
    <location>
        <begin position="1"/>
        <end position="102"/>
    </location>
</feature>
<feature type="transmembrane region" description="Helical" evidence="2">
    <location>
        <begin position="322"/>
        <end position="344"/>
    </location>
</feature>
<reference evidence="3 4" key="1">
    <citation type="submission" date="2021-03" db="EMBL/GenBank/DDBJ databases">
        <title>Leishmania (Mundinia) martiniquensis Genome sequencing and assembly.</title>
        <authorList>
            <person name="Almutairi H."/>
            <person name="Gatherer D."/>
        </authorList>
    </citation>
    <scope>NUCLEOTIDE SEQUENCE [LARGE SCALE GENOMIC DNA]</scope>
    <source>
        <strain evidence="3">LSCM1</strain>
    </source>
</reference>
<dbReference type="PANTHER" id="PTHR33297:SF4">
    <property type="entry name" value="AMASTIN"/>
    <property type="match status" value="1"/>
</dbReference>
<feature type="compositionally biased region" description="Polar residues" evidence="1">
    <location>
        <begin position="26"/>
        <end position="49"/>
    </location>
</feature>
<gene>
    <name evidence="3" type="ORF">LSCM1_03162</name>
</gene>
<dbReference type="OrthoDB" id="273596at2759"/>
<feature type="transmembrane region" description="Helical" evidence="2">
    <location>
        <begin position="138"/>
        <end position="163"/>
    </location>
</feature>
<dbReference type="InterPro" id="IPR009944">
    <property type="entry name" value="Amastin"/>
</dbReference>
<comment type="caution">
    <text evidence="3">The sequence shown here is derived from an EMBL/GenBank/DDBJ whole genome shotgun (WGS) entry which is preliminary data.</text>
</comment>
<evidence type="ECO:0008006" key="5">
    <source>
        <dbReference type="Google" id="ProtNLM"/>
    </source>
</evidence>
<feature type="transmembrane region" description="Helical" evidence="2">
    <location>
        <begin position="206"/>
        <end position="228"/>
    </location>
</feature>
<sequence length="345" mass="37680">MKMRGQGNSVPHGQQLSPLESEDESYTGTSGSYTDISAVSPRHQQQPQLSAAVRGAQRTPQEEQSGPTSGLQSSPSFGNRGAVQENQQEEGGEAVQKKSGVARGKQRALTMVNAALEAPAARMRAVKKAVVGKDSQRVTVYVFFCIALMHLLFVILSCALSQIDVAGGGCYTFWGFKKDCDSVSYTRRTSLIRNCSILRSILRTGAAFSIISILASTLTVVMSWILCIRLREAGRHFRGHTSYMDVDEMDNGGEETPVNNSSADSKQSREALDAGKLKKSMILVMSFSLAFELICWSMTASIHTNRYCDNIYQWSKTATYGVGFGIGLTAWLIELIAYIAFILLV</sequence>
<feature type="compositionally biased region" description="Polar residues" evidence="1">
    <location>
        <begin position="1"/>
        <end position="18"/>
    </location>
</feature>
<evidence type="ECO:0000313" key="4">
    <source>
        <dbReference type="Proteomes" id="UP000673552"/>
    </source>
</evidence>
<dbReference type="PANTHER" id="PTHR33297">
    <property type="entry name" value="AMASTIN-LIKE SURFACE PROTEIN-LIKE PROTEIN-RELATED"/>
    <property type="match status" value="1"/>
</dbReference>
<dbReference type="KEGG" id="lmat:92513226"/>
<name>A0A836KIS3_9TRYP</name>
<evidence type="ECO:0000256" key="2">
    <source>
        <dbReference type="SAM" id="Phobius"/>
    </source>
</evidence>
<dbReference type="EMBL" id="JAFEUZ010000028">
    <property type="protein sequence ID" value="KAG5474382.1"/>
    <property type="molecule type" value="Genomic_DNA"/>
</dbReference>
<dbReference type="Pfam" id="PF07344">
    <property type="entry name" value="Amastin"/>
    <property type="match status" value="1"/>
</dbReference>
<keyword evidence="4" id="KW-1185">Reference proteome</keyword>
<keyword evidence="2" id="KW-0472">Membrane</keyword>
<evidence type="ECO:0000313" key="3">
    <source>
        <dbReference type="EMBL" id="KAG5474382.1"/>
    </source>
</evidence>
<keyword evidence="2" id="KW-1133">Transmembrane helix</keyword>
<dbReference type="RefSeq" id="XP_067177324.1">
    <property type="nucleotide sequence ID" value="XM_067320714.1"/>
</dbReference>
<dbReference type="GeneID" id="92513226"/>
<proteinExistence type="predicted"/>
<feature type="transmembrane region" description="Helical" evidence="2">
    <location>
        <begin position="282"/>
        <end position="302"/>
    </location>
</feature>
<keyword evidence="2" id="KW-0812">Transmembrane</keyword>
<dbReference type="AlphaFoldDB" id="A0A836KIS3"/>
<evidence type="ECO:0000256" key="1">
    <source>
        <dbReference type="SAM" id="MobiDB-lite"/>
    </source>
</evidence>
<protein>
    <recommendedName>
        <fullName evidence="5">Amastin-like protein</fullName>
    </recommendedName>
</protein>